<dbReference type="Proteomes" id="UP000030686">
    <property type="component" value="Unassembled WGS sequence"/>
</dbReference>
<dbReference type="OrthoDB" id="4360605at2759"/>
<protein>
    <submittedName>
        <fullName evidence="2">Uncharacterized protein</fullName>
    </submittedName>
</protein>
<reference evidence="2" key="1">
    <citation type="journal article" date="2014" name="Nat. Commun.">
        <title>Multiple recent horizontal transfers of a large genomic region in cheese making fungi.</title>
        <authorList>
            <person name="Cheeseman K."/>
            <person name="Ropars J."/>
            <person name="Renault P."/>
            <person name="Dupont J."/>
            <person name="Gouzy J."/>
            <person name="Branca A."/>
            <person name="Abraham A.L."/>
            <person name="Ceppi M."/>
            <person name="Conseiller E."/>
            <person name="Debuchy R."/>
            <person name="Malagnac F."/>
            <person name="Goarin A."/>
            <person name="Silar P."/>
            <person name="Lacoste S."/>
            <person name="Sallet E."/>
            <person name="Bensimon A."/>
            <person name="Giraud T."/>
            <person name="Brygoo Y."/>
        </authorList>
    </citation>
    <scope>NUCLEOTIDE SEQUENCE [LARGE SCALE GENOMIC DNA]</scope>
    <source>
        <strain evidence="2">FM164</strain>
    </source>
</reference>
<dbReference type="EMBL" id="HG792029">
    <property type="protein sequence ID" value="CDM38541.1"/>
    <property type="molecule type" value="Genomic_DNA"/>
</dbReference>
<sequence>MAHNSKSSGNGVGRGAAKVKPRAGRSCTDSPCSDRSTVPTSKADRDPLKPVAKLYKGLGYSVIKSA</sequence>
<feature type="compositionally biased region" description="Polar residues" evidence="1">
    <location>
        <begin position="27"/>
        <end position="40"/>
    </location>
</feature>
<name>W6QRD4_PENRF</name>
<proteinExistence type="predicted"/>
<feature type="region of interest" description="Disordered" evidence="1">
    <location>
        <begin position="1"/>
        <end position="48"/>
    </location>
</feature>
<organism evidence="2 3">
    <name type="scientific">Penicillium roqueforti (strain FM164)</name>
    <dbReference type="NCBI Taxonomy" id="1365484"/>
    <lineage>
        <taxon>Eukaryota</taxon>
        <taxon>Fungi</taxon>
        <taxon>Dikarya</taxon>
        <taxon>Ascomycota</taxon>
        <taxon>Pezizomycotina</taxon>
        <taxon>Eurotiomycetes</taxon>
        <taxon>Eurotiomycetidae</taxon>
        <taxon>Eurotiales</taxon>
        <taxon>Aspergillaceae</taxon>
        <taxon>Penicillium</taxon>
    </lineage>
</organism>
<keyword evidence="3" id="KW-1185">Reference proteome</keyword>
<evidence type="ECO:0000313" key="2">
    <source>
        <dbReference type="EMBL" id="CDM38541.1"/>
    </source>
</evidence>
<accession>W6QRD4</accession>
<evidence type="ECO:0000313" key="3">
    <source>
        <dbReference type="Proteomes" id="UP000030686"/>
    </source>
</evidence>
<gene>
    <name evidence="2" type="ORF">PROQFM164_S15g000005</name>
</gene>
<evidence type="ECO:0000256" key="1">
    <source>
        <dbReference type="SAM" id="MobiDB-lite"/>
    </source>
</evidence>
<dbReference type="AlphaFoldDB" id="W6QRD4"/>